<feature type="domain" description="Mur ligase C-terminal" evidence="12">
    <location>
        <begin position="312"/>
        <end position="437"/>
    </location>
</feature>
<protein>
    <recommendedName>
        <fullName evidence="10 11">UDP-N-acetylmuramoyl-tripeptide--D-alanyl-D-alanine ligase</fullName>
        <ecNumber evidence="10 11">6.3.2.10</ecNumber>
    </recommendedName>
    <alternativeName>
        <fullName evidence="10">D-alanyl-D-alanine-adding enzyme</fullName>
    </alternativeName>
</protein>
<dbReference type="GO" id="GO:0047480">
    <property type="term" value="F:UDP-N-acetylmuramoyl-tripeptide-D-alanyl-D-alanine ligase activity"/>
    <property type="evidence" value="ECO:0007669"/>
    <property type="project" value="UniProtKB-UniRule"/>
</dbReference>
<comment type="catalytic activity">
    <reaction evidence="10 11">
        <text>D-alanyl-D-alanine + UDP-N-acetyl-alpha-D-muramoyl-L-alanyl-gamma-D-glutamyl-meso-2,6-diaminopimelate + ATP = UDP-N-acetyl-alpha-D-muramoyl-L-alanyl-gamma-D-glutamyl-meso-2,6-diaminopimeloyl-D-alanyl-D-alanine + ADP + phosphate + H(+)</text>
        <dbReference type="Rhea" id="RHEA:28374"/>
        <dbReference type="ChEBI" id="CHEBI:15378"/>
        <dbReference type="ChEBI" id="CHEBI:30616"/>
        <dbReference type="ChEBI" id="CHEBI:43474"/>
        <dbReference type="ChEBI" id="CHEBI:57822"/>
        <dbReference type="ChEBI" id="CHEBI:61386"/>
        <dbReference type="ChEBI" id="CHEBI:83905"/>
        <dbReference type="ChEBI" id="CHEBI:456216"/>
        <dbReference type="EC" id="6.3.2.10"/>
    </reaction>
</comment>
<evidence type="ECO:0000259" key="12">
    <source>
        <dbReference type="Pfam" id="PF02875"/>
    </source>
</evidence>
<dbReference type="PANTHER" id="PTHR43024:SF1">
    <property type="entry name" value="UDP-N-ACETYLMURAMOYL-TRIPEPTIDE--D-ALANYL-D-ALANINE LIGASE"/>
    <property type="match status" value="1"/>
</dbReference>
<keyword evidence="4 10" id="KW-0547">Nucleotide-binding</keyword>
<dbReference type="InterPro" id="IPR035911">
    <property type="entry name" value="MurE/MurF_N"/>
</dbReference>
<comment type="similarity">
    <text evidence="10">Belongs to the MurCDEF family. MurF subfamily.</text>
</comment>
<comment type="caution">
    <text evidence="14">The sequence shown here is derived from an EMBL/GenBank/DDBJ whole genome shotgun (WGS) entry which is preliminary data.</text>
</comment>
<dbReference type="GO" id="GO:0005524">
    <property type="term" value="F:ATP binding"/>
    <property type="evidence" value="ECO:0007669"/>
    <property type="project" value="UniProtKB-UniRule"/>
</dbReference>
<evidence type="ECO:0000256" key="11">
    <source>
        <dbReference type="RuleBase" id="RU004136"/>
    </source>
</evidence>
<dbReference type="SUPFAM" id="SSF63418">
    <property type="entry name" value="MurE/MurF N-terminal domain"/>
    <property type="match status" value="1"/>
</dbReference>
<evidence type="ECO:0000256" key="7">
    <source>
        <dbReference type="ARBA" id="ARBA00022984"/>
    </source>
</evidence>
<keyword evidence="8 10" id="KW-0131">Cell cycle</keyword>
<comment type="pathway">
    <text evidence="10 11">Cell wall biogenesis; peptidoglycan biosynthesis.</text>
</comment>
<evidence type="ECO:0000256" key="4">
    <source>
        <dbReference type="ARBA" id="ARBA00022741"/>
    </source>
</evidence>
<comment type="subcellular location">
    <subcellularLocation>
        <location evidence="10 11">Cytoplasm</location>
    </subcellularLocation>
</comment>
<dbReference type="Pfam" id="PF08245">
    <property type="entry name" value="Mur_ligase_M"/>
    <property type="match status" value="1"/>
</dbReference>
<evidence type="ECO:0000256" key="10">
    <source>
        <dbReference type="HAMAP-Rule" id="MF_02019"/>
    </source>
</evidence>
<dbReference type="AlphaFoldDB" id="A0A838CQC4"/>
<dbReference type="Proteomes" id="UP000571017">
    <property type="component" value="Unassembled WGS sequence"/>
</dbReference>
<evidence type="ECO:0000256" key="2">
    <source>
        <dbReference type="ARBA" id="ARBA00022598"/>
    </source>
</evidence>
<feature type="domain" description="Mur ligase central" evidence="13">
    <location>
        <begin position="112"/>
        <end position="290"/>
    </location>
</feature>
<dbReference type="NCBIfam" id="TIGR01143">
    <property type="entry name" value="murF"/>
    <property type="match status" value="1"/>
</dbReference>
<dbReference type="InterPro" id="IPR051046">
    <property type="entry name" value="MurCDEF_CellWall_CoF430Synth"/>
</dbReference>
<keyword evidence="7 10" id="KW-0573">Peptidoglycan synthesis</keyword>
<dbReference type="Gene3D" id="3.40.1390.10">
    <property type="entry name" value="MurE/MurF, N-terminal domain"/>
    <property type="match status" value="1"/>
</dbReference>
<dbReference type="Pfam" id="PF02875">
    <property type="entry name" value="Mur_ligase_C"/>
    <property type="match status" value="1"/>
</dbReference>
<dbReference type="HAMAP" id="MF_02019">
    <property type="entry name" value="MurF"/>
    <property type="match status" value="1"/>
</dbReference>
<evidence type="ECO:0000256" key="3">
    <source>
        <dbReference type="ARBA" id="ARBA00022618"/>
    </source>
</evidence>
<dbReference type="Gene3D" id="3.90.190.20">
    <property type="entry name" value="Mur ligase, C-terminal domain"/>
    <property type="match status" value="1"/>
</dbReference>
<dbReference type="UniPathway" id="UPA00219"/>
<dbReference type="GO" id="GO:0051301">
    <property type="term" value="P:cell division"/>
    <property type="evidence" value="ECO:0007669"/>
    <property type="project" value="UniProtKB-KW"/>
</dbReference>
<evidence type="ECO:0000259" key="13">
    <source>
        <dbReference type="Pfam" id="PF08245"/>
    </source>
</evidence>
<dbReference type="InterPro" id="IPR004101">
    <property type="entry name" value="Mur_ligase_C"/>
</dbReference>
<dbReference type="GO" id="GO:0009252">
    <property type="term" value="P:peptidoglycan biosynthetic process"/>
    <property type="evidence" value="ECO:0007669"/>
    <property type="project" value="UniProtKB-UniRule"/>
</dbReference>
<comment type="function">
    <text evidence="10 11">Involved in cell wall formation. Catalyzes the final step in the synthesis of UDP-N-acetylmuramoyl-pentapeptide, the precursor of murein.</text>
</comment>
<keyword evidence="15" id="KW-1185">Reference proteome</keyword>
<evidence type="ECO:0000313" key="15">
    <source>
        <dbReference type="Proteomes" id="UP000571017"/>
    </source>
</evidence>
<evidence type="ECO:0000256" key="8">
    <source>
        <dbReference type="ARBA" id="ARBA00023306"/>
    </source>
</evidence>
<keyword evidence="5 10" id="KW-0067">ATP-binding</keyword>
<dbReference type="GO" id="GO:0005737">
    <property type="term" value="C:cytoplasm"/>
    <property type="evidence" value="ECO:0007669"/>
    <property type="project" value="UniProtKB-SubCell"/>
</dbReference>
<name>A0A838CQC4_9BACI</name>
<dbReference type="InterPro" id="IPR005863">
    <property type="entry name" value="UDP-N-AcMur_synth"/>
</dbReference>
<evidence type="ECO:0000256" key="9">
    <source>
        <dbReference type="ARBA" id="ARBA00023316"/>
    </source>
</evidence>
<dbReference type="EMBL" id="JACEFG010000001">
    <property type="protein sequence ID" value="MBA2174267.1"/>
    <property type="molecule type" value="Genomic_DNA"/>
</dbReference>
<evidence type="ECO:0000256" key="6">
    <source>
        <dbReference type="ARBA" id="ARBA00022960"/>
    </source>
</evidence>
<keyword evidence="2 10" id="KW-0436">Ligase</keyword>
<keyword evidence="6 10" id="KW-0133">Cell shape</keyword>
<dbReference type="SUPFAM" id="SSF53244">
    <property type="entry name" value="MurD-like peptide ligases, peptide-binding domain"/>
    <property type="match status" value="1"/>
</dbReference>
<dbReference type="PANTHER" id="PTHR43024">
    <property type="entry name" value="UDP-N-ACETYLMURAMOYL-TRIPEPTIDE--D-ALANYL-D-ALANINE LIGASE"/>
    <property type="match status" value="1"/>
</dbReference>
<sequence length="450" mass="49473">MKLDVFELTTIFPNYKGAAEDKITLRSIMTDTRKKAKQSLFIPIIGQSFDAHAFIGEAIRQGATAALWQKDKELPSLVPTDFPVFFVEDTTKALQDLAHFYLRKINPIVVGVTGSNGKTTTKDMVAAVLNKKYRTHKTQGNFNNHIGLPLTVLSMDTKTEALVLEMGMDHAGEISVLSRLAEPGYAIITNIGESHIENLGSREAIAAAKLEITEGLDGSCIIDGDEPLLQKAKEKEYSISCGFGESCAYVAVVQQLTDEETVFKVNGELYKLPMAGRHNVKNASYVIALAQKLGLTKEQIQQGFLEIEVSGMRFEKHTGKEGALIINDAYNASPTSMKAVIEIIRHLTSKSKKVLVLGDMFELGEHSEQLHASVAEAINEDIDVIYTIGEHSRAISDAVKAKALGIETKHFTEKESLSHQIQSILTEETVVLIKASRGMKLEELLDELVN</sequence>
<dbReference type="GO" id="GO:0008360">
    <property type="term" value="P:regulation of cell shape"/>
    <property type="evidence" value="ECO:0007669"/>
    <property type="project" value="UniProtKB-KW"/>
</dbReference>
<keyword evidence="9 10" id="KW-0961">Cell wall biogenesis/degradation</keyword>
<evidence type="ECO:0000256" key="5">
    <source>
        <dbReference type="ARBA" id="ARBA00022840"/>
    </source>
</evidence>
<dbReference type="GO" id="GO:0071555">
    <property type="term" value="P:cell wall organization"/>
    <property type="evidence" value="ECO:0007669"/>
    <property type="project" value="UniProtKB-KW"/>
</dbReference>
<reference evidence="14 15" key="1">
    <citation type="journal article" date="2004" name="Extremophiles">
        <title>Halobacillus locisalis sp. nov., a halophilic bacterium isolated from a marine solar saltern of the Yellow Sea in Korea.</title>
        <authorList>
            <person name="Yoon J.H."/>
            <person name="Kang K.H."/>
            <person name="Oh T.K."/>
            <person name="Park Y.H."/>
        </authorList>
    </citation>
    <scope>NUCLEOTIDE SEQUENCE [LARGE SCALE GENOMIC DNA]</scope>
    <source>
        <strain evidence="14 15">KCTC 3788</strain>
    </source>
</reference>
<proteinExistence type="inferred from homology"/>
<evidence type="ECO:0000313" key="14">
    <source>
        <dbReference type="EMBL" id="MBA2174267.1"/>
    </source>
</evidence>
<evidence type="ECO:0000256" key="1">
    <source>
        <dbReference type="ARBA" id="ARBA00022490"/>
    </source>
</evidence>
<keyword evidence="1 10" id="KW-0963">Cytoplasm</keyword>
<dbReference type="InterPro" id="IPR036615">
    <property type="entry name" value="Mur_ligase_C_dom_sf"/>
</dbReference>
<keyword evidence="3 10" id="KW-0132">Cell division</keyword>
<dbReference type="EC" id="6.3.2.10" evidence="10 11"/>
<dbReference type="InterPro" id="IPR013221">
    <property type="entry name" value="Mur_ligase_cen"/>
</dbReference>
<dbReference type="Gene3D" id="3.40.1190.10">
    <property type="entry name" value="Mur-like, catalytic domain"/>
    <property type="match status" value="1"/>
</dbReference>
<accession>A0A838CQC4</accession>
<dbReference type="SUPFAM" id="SSF53623">
    <property type="entry name" value="MurD-like peptide ligases, catalytic domain"/>
    <property type="match status" value="1"/>
</dbReference>
<gene>
    <name evidence="10" type="primary">murF</name>
    <name evidence="14" type="ORF">H0266_05045</name>
</gene>
<dbReference type="InterPro" id="IPR036565">
    <property type="entry name" value="Mur-like_cat_sf"/>
</dbReference>
<feature type="binding site" evidence="10">
    <location>
        <begin position="114"/>
        <end position="120"/>
    </location>
    <ligand>
        <name>ATP</name>
        <dbReference type="ChEBI" id="CHEBI:30616"/>
    </ligand>
</feature>
<organism evidence="14 15">
    <name type="scientific">Halobacillus locisalis</name>
    <dbReference type="NCBI Taxonomy" id="220753"/>
    <lineage>
        <taxon>Bacteria</taxon>
        <taxon>Bacillati</taxon>
        <taxon>Bacillota</taxon>
        <taxon>Bacilli</taxon>
        <taxon>Bacillales</taxon>
        <taxon>Bacillaceae</taxon>
        <taxon>Halobacillus</taxon>
    </lineage>
</organism>
<dbReference type="RefSeq" id="WP_181471273.1">
    <property type="nucleotide sequence ID" value="NZ_JACEFG010000001.1"/>
</dbReference>